<comment type="caution">
    <text evidence="2">The sequence shown here is derived from an EMBL/GenBank/DDBJ whole genome shotgun (WGS) entry which is preliminary data.</text>
</comment>
<protein>
    <submittedName>
        <fullName evidence="2">Uncharacterized protein</fullName>
    </submittedName>
</protein>
<evidence type="ECO:0000313" key="3">
    <source>
        <dbReference type="Proteomes" id="UP000187203"/>
    </source>
</evidence>
<dbReference type="Proteomes" id="UP000187203">
    <property type="component" value="Unassembled WGS sequence"/>
</dbReference>
<organism evidence="2 3">
    <name type="scientific">Corchorus olitorius</name>
    <dbReference type="NCBI Taxonomy" id="93759"/>
    <lineage>
        <taxon>Eukaryota</taxon>
        <taxon>Viridiplantae</taxon>
        <taxon>Streptophyta</taxon>
        <taxon>Embryophyta</taxon>
        <taxon>Tracheophyta</taxon>
        <taxon>Spermatophyta</taxon>
        <taxon>Magnoliopsida</taxon>
        <taxon>eudicotyledons</taxon>
        <taxon>Gunneridae</taxon>
        <taxon>Pentapetalae</taxon>
        <taxon>rosids</taxon>
        <taxon>malvids</taxon>
        <taxon>Malvales</taxon>
        <taxon>Malvaceae</taxon>
        <taxon>Grewioideae</taxon>
        <taxon>Apeibeae</taxon>
        <taxon>Corchorus</taxon>
    </lineage>
</organism>
<gene>
    <name evidence="2" type="ORF">COLO4_33884</name>
</gene>
<evidence type="ECO:0000313" key="2">
    <source>
        <dbReference type="EMBL" id="OMO60239.1"/>
    </source>
</evidence>
<accession>A0A1R3GQA8</accession>
<sequence length="61" mass="7188">MSSRFRTRSRFEKGMRKNSTQTQMESLSLMNFSAMKGFECEMKMNAGVRERLSRGNQKKFV</sequence>
<dbReference type="EMBL" id="AWUE01021929">
    <property type="protein sequence ID" value="OMO60239.1"/>
    <property type="molecule type" value="Genomic_DNA"/>
</dbReference>
<name>A0A1R3GQA8_9ROSI</name>
<keyword evidence="3" id="KW-1185">Reference proteome</keyword>
<reference evidence="3" key="1">
    <citation type="submission" date="2013-09" db="EMBL/GenBank/DDBJ databases">
        <title>Corchorus olitorius genome sequencing.</title>
        <authorList>
            <person name="Alam M."/>
            <person name="Haque M.S."/>
            <person name="Islam M.S."/>
            <person name="Emdad E.M."/>
            <person name="Islam M.M."/>
            <person name="Ahmed B."/>
            <person name="Halim A."/>
            <person name="Hossen Q.M.M."/>
            <person name="Hossain M.Z."/>
            <person name="Ahmed R."/>
            <person name="Khan M.M."/>
            <person name="Islam R."/>
            <person name="Rashid M.M."/>
            <person name="Khan S.A."/>
            <person name="Rahman M.S."/>
            <person name="Alam M."/>
            <person name="Yahiya A.S."/>
            <person name="Khan M.S."/>
            <person name="Azam M.S."/>
            <person name="Haque T."/>
            <person name="Lashkar M.Z.H."/>
            <person name="Akhand A.I."/>
            <person name="Morshed G."/>
            <person name="Roy S."/>
            <person name="Uddin K.S."/>
            <person name="Rabeya T."/>
            <person name="Hossain A.S."/>
            <person name="Chowdhury A."/>
            <person name="Snigdha A.R."/>
            <person name="Mortoza M.S."/>
            <person name="Matin S.A."/>
            <person name="Hoque S.M.E."/>
            <person name="Islam M.K."/>
            <person name="Roy D.K."/>
            <person name="Haider R."/>
            <person name="Moosa M.M."/>
            <person name="Elias S.M."/>
            <person name="Hasan A.M."/>
            <person name="Jahan S."/>
            <person name="Shafiuddin M."/>
            <person name="Mahmood N."/>
            <person name="Shommy N.S."/>
        </authorList>
    </citation>
    <scope>NUCLEOTIDE SEQUENCE [LARGE SCALE GENOMIC DNA]</scope>
    <source>
        <strain evidence="3">cv. O-4</strain>
    </source>
</reference>
<dbReference type="AlphaFoldDB" id="A0A1R3GQA8"/>
<evidence type="ECO:0000256" key="1">
    <source>
        <dbReference type="SAM" id="MobiDB-lite"/>
    </source>
</evidence>
<proteinExistence type="predicted"/>
<feature type="region of interest" description="Disordered" evidence="1">
    <location>
        <begin position="1"/>
        <end position="24"/>
    </location>
</feature>